<organism evidence="1 2">
    <name type="scientific">Naegleria fowleri</name>
    <name type="common">Brain eating amoeba</name>
    <dbReference type="NCBI Taxonomy" id="5763"/>
    <lineage>
        <taxon>Eukaryota</taxon>
        <taxon>Discoba</taxon>
        <taxon>Heterolobosea</taxon>
        <taxon>Tetramitia</taxon>
        <taxon>Eutetramitia</taxon>
        <taxon>Vahlkampfiidae</taxon>
        <taxon>Naegleria</taxon>
    </lineage>
</organism>
<proteinExistence type="predicted"/>
<name>A0A6A5BRP4_NAEFO</name>
<sequence>MQQASARTEDEQVPISSSDILNAWFALVDVALADVKTELGLTWSIFNPSPHNGGCSFDSTNPSVVSVKKNSNHHQQSFFEFQPESKQRKQKKSLSPLTFVNYFNSSQDFIQPSLYEREHPNPKLFFLNL</sequence>
<evidence type="ECO:0000313" key="2">
    <source>
        <dbReference type="Proteomes" id="UP000444721"/>
    </source>
</evidence>
<protein>
    <submittedName>
        <fullName evidence="1">Uncharacterized protein</fullName>
    </submittedName>
</protein>
<dbReference type="VEuPathDB" id="AmoebaDB:NfTy_068070"/>
<evidence type="ECO:0000313" key="1">
    <source>
        <dbReference type="EMBL" id="KAF0976961.1"/>
    </source>
</evidence>
<comment type="caution">
    <text evidence="1">The sequence shown here is derived from an EMBL/GenBank/DDBJ whole genome shotgun (WGS) entry which is preliminary data.</text>
</comment>
<keyword evidence="2" id="KW-1185">Reference proteome</keyword>
<dbReference type="GeneID" id="68111474"/>
<dbReference type="OrthoDB" id="10608108at2759"/>
<accession>A0A6A5BRP4</accession>
<dbReference type="VEuPathDB" id="AmoebaDB:FDP41_004256"/>
<gene>
    <name evidence="1" type="ORF">FDP41_004256</name>
</gene>
<dbReference type="AlphaFoldDB" id="A0A6A5BRP4"/>
<dbReference type="Proteomes" id="UP000444721">
    <property type="component" value="Unassembled WGS sequence"/>
</dbReference>
<dbReference type="RefSeq" id="XP_044561674.1">
    <property type="nucleotide sequence ID" value="XM_044707651.1"/>
</dbReference>
<dbReference type="EMBL" id="VFQX01000036">
    <property type="protein sequence ID" value="KAF0976961.1"/>
    <property type="molecule type" value="Genomic_DNA"/>
</dbReference>
<reference evidence="1 2" key="1">
    <citation type="journal article" date="2019" name="Sci. Rep.">
        <title>Nanopore sequencing improves the draft genome of the human pathogenic amoeba Naegleria fowleri.</title>
        <authorList>
            <person name="Liechti N."/>
            <person name="Schurch N."/>
            <person name="Bruggmann R."/>
            <person name="Wittwer M."/>
        </authorList>
    </citation>
    <scope>NUCLEOTIDE SEQUENCE [LARGE SCALE GENOMIC DNA]</scope>
    <source>
        <strain evidence="1 2">ATCC 30894</strain>
    </source>
</reference>